<dbReference type="AlphaFoldDB" id="A0A173Z250"/>
<sequence>MFELIRRLRTTVELLSAMESIRKDYHKILGLSLYLMLSNPIEISFFSLPNPYYTCKHSLQESLERAYSIPTPDYFQQEMFSKDSITIPDTLVSPSFELHVQLYMGCMEGSGQEAHIKGSSSDLFKSMLFLYAHGIDESPSIRRTIDPIFHYCCDVGAVKNIKNDGSIEYYGTPNTSKITSDMKTRILEIARLVIAEEINANMGSIHPMYDAEKMTPSWHVDTLIGGLYFSIFYMKPDLELFRRCRQCGQFFTVKATSTRKVYCDDLFRNRYQQSMHRKRKREKEENL</sequence>
<organism evidence="1 2">
    <name type="scientific">Blautia obeum</name>
    <dbReference type="NCBI Taxonomy" id="40520"/>
    <lineage>
        <taxon>Bacteria</taxon>
        <taxon>Bacillati</taxon>
        <taxon>Bacillota</taxon>
        <taxon>Clostridia</taxon>
        <taxon>Lachnospirales</taxon>
        <taxon>Lachnospiraceae</taxon>
        <taxon>Blautia</taxon>
    </lineage>
</organism>
<accession>A0A173Z250</accession>
<dbReference type="RefSeq" id="WP_147419734.1">
    <property type="nucleotide sequence ID" value="NZ_CYZP01000005.1"/>
</dbReference>
<reference evidence="1 2" key="1">
    <citation type="submission" date="2015-09" db="EMBL/GenBank/DDBJ databases">
        <authorList>
            <consortium name="Pathogen Informatics"/>
        </authorList>
    </citation>
    <scope>NUCLEOTIDE SEQUENCE [LARGE SCALE GENOMIC DNA]</scope>
    <source>
        <strain evidence="1 2">2789STDY5834861</strain>
    </source>
</reference>
<evidence type="ECO:0000313" key="1">
    <source>
        <dbReference type="EMBL" id="CUN69769.1"/>
    </source>
</evidence>
<dbReference type="EMBL" id="CYZP01000005">
    <property type="protein sequence ID" value="CUN69769.1"/>
    <property type="molecule type" value="Genomic_DNA"/>
</dbReference>
<protein>
    <submittedName>
        <fullName evidence="1">Uncharacterized protein</fullName>
    </submittedName>
</protein>
<dbReference type="Proteomes" id="UP000095645">
    <property type="component" value="Unassembled WGS sequence"/>
</dbReference>
<proteinExistence type="predicted"/>
<name>A0A173Z250_9FIRM</name>
<gene>
    <name evidence="1" type="ORF">ERS852476_00839</name>
</gene>
<evidence type="ECO:0000313" key="2">
    <source>
        <dbReference type="Proteomes" id="UP000095645"/>
    </source>
</evidence>